<dbReference type="PANTHER" id="PTHR45798:SF97">
    <property type="entry name" value="ALCOHOL-SENSITIVE RING FINGER PROTEIN 1"/>
    <property type="match status" value="1"/>
</dbReference>
<dbReference type="WBParaSite" id="Minc3s02585g30770">
    <property type="protein sequence ID" value="Minc3s02585g30770"/>
    <property type="gene ID" value="Minc3s02585g30770"/>
</dbReference>
<keyword evidence="2 4" id="KW-0863">Zinc-finger</keyword>
<feature type="domain" description="RING-type" evidence="5">
    <location>
        <begin position="17"/>
        <end position="61"/>
    </location>
</feature>
<dbReference type="SUPFAM" id="SSF57850">
    <property type="entry name" value="RING/U-box"/>
    <property type="match status" value="1"/>
</dbReference>
<dbReference type="AlphaFoldDB" id="A0A914NX60"/>
<name>A0A914NX60_MELIC</name>
<keyword evidence="3" id="KW-0862">Zinc</keyword>
<keyword evidence="6" id="KW-1185">Reference proteome</keyword>
<evidence type="ECO:0000313" key="7">
    <source>
        <dbReference type="WBParaSite" id="Minc3s02585g30770"/>
    </source>
</evidence>
<accession>A0A914NX60</accession>
<organism evidence="6 8">
    <name type="scientific">Meloidogyne incognita</name>
    <name type="common">Southern root-knot nematode worm</name>
    <name type="synonym">Oxyuris incognita</name>
    <dbReference type="NCBI Taxonomy" id="6306"/>
    <lineage>
        <taxon>Eukaryota</taxon>
        <taxon>Metazoa</taxon>
        <taxon>Ecdysozoa</taxon>
        <taxon>Nematoda</taxon>
        <taxon>Chromadorea</taxon>
        <taxon>Rhabditida</taxon>
        <taxon>Tylenchina</taxon>
        <taxon>Tylenchomorpha</taxon>
        <taxon>Tylenchoidea</taxon>
        <taxon>Meloidogynidae</taxon>
        <taxon>Meloidogyninae</taxon>
        <taxon>Meloidogyne</taxon>
        <taxon>Meloidogyne incognita group</taxon>
    </lineage>
</organism>
<dbReference type="CDD" id="cd16448">
    <property type="entry name" value="RING-H2"/>
    <property type="match status" value="1"/>
</dbReference>
<dbReference type="PROSITE" id="PS50089">
    <property type="entry name" value="ZF_RING_2"/>
    <property type="match status" value="1"/>
</dbReference>
<evidence type="ECO:0000256" key="1">
    <source>
        <dbReference type="ARBA" id="ARBA00022723"/>
    </source>
</evidence>
<dbReference type="InterPro" id="IPR052788">
    <property type="entry name" value="RING-type_E3_ligase_ATL"/>
</dbReference>
<dbReference type="Gene3D" id="3.30.40.10">
    <property type="entry name" value="Zinc/RING finger domain, C3HC4 (zinc finger)"/>
    <property type="match status" value="1"/>
</dbReference>
<dbReference type="PANTHER" id="PTHR45798">
    <property type="entry name" value="RING-H2 FINGER PROTEIN ATL61-RELATED-RELATED"/>
    <property type="match status" value="1"/>
</dbReference>
<dbReference type="WBParaSite" id="Minc3s08705g42517">
    <property type="protein sequence ID" value="Minc3s08705g42517"/>
    <property type="gene ID" value="Minc3s08705g42517"/>
</dbReference>
<keyword evidence="1" id="KW-0479">Metal-binding</keyword>
<dbReference type="Pfam" id="PF13639">
    <property type="entry name" value="zf-RING_2"/>
    <property type="match status" value="1"/>
</dbReference>
<evidence type="ECO:0000256" key="3">
    <source>
        <dbReference type="ARBA" id="ARBA00022833"/>
    </source>
</evidence>
<protein>
    <submittedName>
        <fullName evidence="7 8">RING-type domain-containing protein</fullName>
    </submittedName>
</protein>
<evidence type="ECO:0000256" key="4">
    <source>
        <dbReference type="PROSITE-ProRule" id="PRU00175"/>
    </source>
</evidence>
<evidence type="ECO:0000256" key="2">
    <source>
        <dbReference type="ARBA" id="ARBA00022771"/>
    </source>
</evidence>
<dbReference type="Proteomes" id="UP000887563">
    <property type="component" value="Unplaced"/>
</dbReference>
<dbReference type="SMART" id="SM00184">
    <property type="entry name" value="RING"/>
    <property type="match status" value="1"/>
</dbReference>
<dbReference type="InterPro" id="IPR013083">
    <property type="entry name" value="Znf_RING/FYVE/PHD"/>
</dbReference>
<dbReference type="InterPro" id="IPR001841">
    <property type="entry name" value="Znf_RING"/>
</dbReference>
<evidence type="ECO:0000313" key="8">
    <source>
        <dbReference type="WBParaSite" id="Minc3s08705g42517"/>
    </source>
</evidence>
<reference evidence="7 8" key="1">
    <citation type="submission" date="2022-11" db="UniProtKB">
        <authorList>
            <consortium name="WormBaseParasite"/>
        </authorList>
    </citation>
    <scope>IDENTIFICATION</scope>
</reference>
<proteinExistence type="predicted"/>
<dbReference type="GO" id="GO:0008270">
    <property type="term" value="F:zinc ion binding"/>
    <property type="evidence" value="ECO:0007669"/>
    <property type="project" value="UniProtKB-KW"/>
</dbReference>
<evidence type="ECO:0000259" key="5">
    <source>
        <dbReference type="PROSITE" id="PS50089"/>
    </source>
</evidence>
<evidence type="ECO:0000313" key="6">
    <source>
        <dbReference type="Proteomes" id="UP000887563"/>
    </source>
</evidence>
<sequence>MKEIIYNEAVEKEKTECPICLKEFKQQDDIQITNCGHFFHFECISEWFYSSSEANHKKCPLTCHQKLQIYILPKVAQLNEKLKRSGLVKVGIEEMYKLVHPDDN</sequence>